<evidence type="ECO:0000256" key="9">
    <source>
        <dbReference type="SAM" id="Coils"/>
    </source>
</evidence>
<dbReference type="Pfam" id="PF10212">
    <property type="entry name" value="PPP1R21_helical"/>
    <property type="match status" value="1"/>
</dbReference>
<feature type="domain" description="Protein phosphatase 1 regulatory subunit 21 N-terminal" evidence="10">
    <location>
        <begin position="8"/>
        <end position="113"/>
    </location>
</feature>
<dbReference type="GO" id="GO:0003723">
    <property type="term" value="F:RNA binding"/>
    <property type="evidence" value="ECO:0007669"/>
    <property type="project" value="UniProtKB-KW"/>
</dbReference>
<evidence type="ECO:0000256" key="5">
    <source>
        <dbReference type="ARBA" id="ARBA00023054"/>
    </source>
</evidence>
<comment type="subcellular location">
    <subcellularLocation>
        <location evidence="1">Early endosome</location>
    </subcellularLocation>
</comment>
<evidence type="ECO:0000313" key="11">
    <source>
        <dbReference type="EMBL" id="CAD5120609.1"/>
    </source>
</evidence>
<evidence type="ECO:0000256" key="3">
    <source>
        <dbReference type="ARBA" id="ARBA00022753"/>
    </source>
</evidence>
<gene>
    <name evidence="11" type="ORF">DGYR_LOCUS8688</name>
</gene>
<dbReference type="EMBL" id="CAJFCJ010000012">
    <property type="protein sequence ID" value="CAD5120609.1"/>
    <property type="molecule type" value="Genomic_DNA"/>
</dbReference>
<dbReference type="AlphaFoldDB" id="A0A7I8VYG0"/>
<protein>
    <recommendedName>
        <fullName evidence="2">Protein phosphatase 1 regulatory subunit 21</fullName>
    </recommendedName>
    <alternativeName>
        <fullName evidence="7">Coiled-coil domain-containing protein 128</fullName>
    </alternativeName>
    <alternativeName>
        <fullName evidence="8">Ferry endosomal RAB5 effector complex subunit 2</fullName>
    </alternativeName>
    <alternativeName>
        <fullName evidence="6">KLRAQ motif-containing protein 1</fullName>
    </alternativeName>
</protein>
<dbReference type="InterPro" id="IPR019343">
    <property type="entry name" value="PPP1R21_N"/>
</dbReference>
<dbReference type="PANTHER" id="PTHR21448">
    <property type="entry name" value="SMOOTH MUSCLE MYOSIN HEAVY CHAIN-RELATED"/>
    <property type="match status" value="1"/>
</dbReference>
<evidence type="ECO:0000256" key="2">
    <source>
        <dbReference type="ARBA" id="ARBA00020102"/>
    </source>
</evidence>
<dbReference type="InterPro" id="IPR019348">
    <property type="entry name" value="PPP1R21_six_helix"/>
</dbReference>
<organism evidence="11 12">
    <name type="scientific">Dimorphilus gyrociliatus</name>
    <dbReference type="NCBI Taxonomy" id="2664684"/>
    <lineage>
        <taxon>Eukaryota</taxon>
        <taxon>Metazoa</taxon>
        <taxon>Spiralia</taxon>
        <taxon>Lophotrochozoa</taxon>
        <taxon>Annelida</taxon>
        <taxon>Polychaeta</taxon>
        <taxon>Polychaeta incertae sedis</taxon>
        <taxon>Dinophilidae</taxon>
        <taxon>Dimorphilus</taxon>
    </lineage>
</organism>
<keyword evidence="5 9" id="KW-0175">Coiled coil</keyword>
<dbReference type="Pfam" id="PF21636">
    <property type="entry name" value="PPP1R21_C"/>
    <property type="match status" value="1"/>
</dbReference>
<accession>A0A7I8VYG0</accession>
<keyword evidence="4" id="KW-0694">RNA-binding</keyword>
<evidence type="ECO:0000256" key="4">
    <source>
        <dbReference type="ARBA" id="ARBA00022884"/>
    </source>
</evidence>
<keyword evidence="12" id="KW-1185">Reference proteome</keyword>
<dbReference type="Pfam" id="PF10205">
    <property type="entry name" value="KLRAQ"/>
    <property type="match status" value="1"/>
</dbReference>
<feature type="coiled-coil region" evidence="9">
    <location>
        <begin position="21"/>
        <end position="190"/>
    </location>
</feature>
<keyword evidence="3" id="KW-0967">Endosome</keyword>
<dbReference type="InterPro" id="IPR049372">
    <property type="entry name" value="PPP1R21_C"/>
</dbReference>
<evidence type="ECO:0000256" key="7">
    <source>
        <dbReference type="ARBA" id="ARBA00031617"/>
    </source>
</evidence>
<feature type="coiled-coil region" evidence="9">
    <location>
        <begin position="649"/>
        <end position="676"/>
    </location>
</feature>
<evidence type="ECO:0000256" key="6">
    <source>
        <dbReference type="ARBA" id="ARBA00031361"/>
    </source>
</evidence>
<dbReference type="OrthoDB" id="5566667at2759"/>
<dbReference type="PANTHER" id="PTHR21448:SF0">
    <property type="entry name" value="PROTEIN PHOSPHATASE 1 REGULATORY SUBUNIT 21"/>
    <property type="match status" value="1"/>
</dbReference>
<name>A0A7I8VYG0_9ANNE</name>
<reference evidence="11 12" key="1">
    <citation type="submission" date="2020-08" db="EMBL/GenBank/DDBJ databases">
        <authorList>
            <person name="Hejnol A."/>
        </authorList>
    </citation>
    <scope>NUCLEOTIDE SEQUENCE [LARGE SCALE GENOMIC DNA]</scope>
</reference>
<dbReference type="Proteomes" id="UP000549394">
    <property type="component" value="Unassembled WGS sequence"/>
</dbReference>
<evidence type="ECO:0000313" key="12">
    <source>
        <dbReference type="Proteomes" id="UP000549394"/>
    </source>
</evidence>
<dbReference type="GO" id="GO:0016020">
    <property type="term" value="C:membrane"/>
    <property type="evidence" value="ECO:0007669"/>
    <property type="project" value="TreeGrafter"/>
</dbReference>
<sequence length="720" mass="83251">MVELQKYQKLATEYSKLKAQLPVLKEAVKDLQITEKNLKEEIREKDSSIRRLEQELESTTFRNEQLSARVEFLQNELTSVEQSFKKKNRKLNLSNSGSLQSLNDSRDVFDEELKQKISENAALHKKLNEAREKYNNELETLRVDLEQYKRTSEQCDDKIKTIQTKHKEEMEVLTEKKLRLEIQLQKQTKELHKAISSGQRELTLRESISQDLGTKLKLAENLINNNVLFNNRKNNFYTSLDLQPFYRKSQLRTSELINQSSKHIKDFCLAFSNFLTYLEQRCDCYLNNGGVRMRLCELLHKNGTYTKAVAKSFGEFEGESNGYSMEFIHKLVELCSYIKVLVPYLKLSLDEENILSFCTTSLSQKNNELQSCFDSLQASFQKLSNYLSILIDVKESRVIREVLLSVDCMQTSLNDLSATFKNKIILEQQLPTIPSQLRDTNECILKSLHSLITVISKLATFCKANNEAFEDLIVDSHKTHPYSTVFRTQTSGYLKSINSLLKHDSVPYEKAIKDEKILKSSAETKEGLAEQVKDLSVKCLKLEQEKGQLMLDNQLVNGKLDKIIKKNKNLAEDNRKLASGTISDNVLSPNVQEKDDIVDLVRENMIKNHFMQRVNKLTVDLQYTESKCLDLVSECKSAHRRFKYSEEVRQSLEKEVDLAKKNVSRLKDELETITKSYEDQLATMSEHLANMNDKLAKQTEYIGELEAITNSPKNDRKKKR</sequence>
<proteinExistence type="predicted"/>
<dbReference type="GO" id="GO:0005769">
    <property type="term" value="C:early endosome"/>
    <property type="evidence" value="ECO:0007669"/>
    <property type="project" value="UniProtKB-SubCell"/>
</dbReference>
<dbReference type="SMART" id="SM01254">
    <property type="entry name" value="KLRAQ"/>
    <property type="match status" value="1"/>
</dbReference>
<dbReference type="InterPro" id="IPR040024">
    <property type="entry name" value="PPP1R21"/>
</dbReference>
<evidence type="ECO:0000256" key="8">
    <source>
        <dbReference type="ARBA" id="ARBA00044824"/>
    </source>
</evidence>
<comment type="caution">
    <text evidence="11">The sequence shown here is derived from an EMBL/GenBank/DDBJ whole genome shotgun (WGS) entry which is preliminary data.</text>
</comment>
<evidence type="ECO:0000256" key="1">
    <source>
        <dbReference type="ARBA" id="ARBA00004412"/>
    </source>
</evidence>
<evidence type="ECO:0000259" key="10">
    <source>
        <dbReference type="SMART" id="SM01254"/>
    </source>
</evidence>